<dbReference type="InterPro" id="IPR011050">
    <property type="entry name" value="Pectin_lyase_fold/virulence"/>
</dbReference>
<dbReference type="Gene3D" id="2.160.20.10">
    <property type="entry name" value="Single-stranded right-handed beta-helix, Pectin lyase-like"/>
    <property type="match status" value="1"/>
</dbReference>
<organism evidence="1">
    <name type="scientific">marine sediment metagenome</name>
    <dbReference type="NCBI Taxonomy" id="412755"/>
    <lineage>
        <taxon>unclassified sequences</taxon>
        <taxon>metagenomes</taxon>
        <taxon>ecological metagenomes</taxon>
    </lineage>
</organism>
<dbReference type="EMBL" id="LAZR01036282">
    <property type="protein sequence ID" value="KKL25263.1"/>
    <property type="molecule type" value="Genomic_DNA"/>
</dbReference>
<dbReference type="InterPro" id="IPR012334">
    <property type="entry name" value="Pectin_lyas_fold"/>
</dbReference>
<accession>A0A0F9EN46</accession>
<dbReference type="SUPFAM" id="SSF51126">
    <property type="entry name" value="Pectin lyase-like"/>
    <property type="match status" value="1"/>
</dbReference>
<protein>
    <recommendedName>
        <fullName evidence="2">Right handed beta helix domain-containing protein</fullName>
    </recommendedName>
</protein>
<evidence type="ECO:0000313" key="1">
    <source>
        <dbReference type="EMBL" id="KKL25263.1"/>
    </source>
</evidence>
<comment type="caution">
    <text evidence="1">The sequence shown here is derived from an EMBL/GenBank/DDBJ whole genome shotgun (WGS) entry which is preliminary data.</text>
</comment>
<reference evidence="1" key="1">
    <citation type="journal article" date="2015" name="Nature">
        <title>Complex archaea that bridge the gap between prokaryotes and eukaryotes.</title>
        <authorList>
            <person name="Spang A."/>
            <person name="Saw J.H."/>
            <person name="Jorgensen S.L."/>
            <person name="Zaremba-Niedzwiedzka K."/>
            <person name="Martijn J."/>
            <person name="Lind A.E."/>
            <person name="van Eijk R."/>
            <person name="Schleper C."/>
            <person name="Guy L."/>
            <person name="Ettema T.J."/>
        </authorList>
    </citation>
    <scope>NUCLEOTIDE SEQUENCE</scope>
</reference>
<proteinExistence type="predicted"/>
<evidence type="ECO:0008006" key="2">
    <source>
        <dbReference type="Google" id="ProtNLM"/>
    </source>
</evidence>
<dbReference type="AlphaFoldDB" id="A0A0F9EN46"/>
<gene>
    <name evidence="1" type="ORF">LCGC14_2407070</name>
</gene>
<name>A0A0F9EN46_9ZZZZ</name>
<sequence>MPLTNFPNGLSSFGVPVLPGLNGLTALNKVYFVDGVNGLDSRTGLSVDQAFATIQKAVNTVVHRDAILVLPHAAAGADYDETVTTPLNNATSGNAANGVTLMGVSNTVYGDDAPQIFPNTGGGNCLVVRAPGWRISGLTFAVPTTSTMCIQLNLAQAAKTDNTSYAPHTQVDNCRFRGLVAAGVGIQFTGAPHDVRILNNVFDEFTDNCIECPNSSTALPNRCLVMGNHFMNSTHGINMPLRGFNNSHIIGNIFSEGDNTIVTIINITGGRNNVINRNVFPGDYSTAAARFGAGTGDEWSGNYSSDTSETEVGASGLTVGAPVA</sequence>